<proteinExistence type="predicted"/>
<reference evidence="1" key="1">
    <citation type="journal article" date="2014" name="Front. Microbiol.">
        <title>High frequency of phylogenetically diverse reductive dehalogenase-homologous genes in deep subseafloor sedimentary metagenomes.</title>
        <authorList>
            <person name="Kawai M."/>
            <person name="Futagami T."/>
            <person name="Toyoda A."/>
            <person name="Takaki Y."/>
            <person name="Nishi S."/>
            <person name="Hori S."/>
            <person name="Arai W."/>
            <person name="Tsubouchi T."/>
            <person name="Morono Y."/>
            <person name="Uchiyama I."/>
            <person name="Ito T."/>
            <person name="Fujiyama A."/>
            <person name="Inagaki F."/>
            <person name="Takami H."/>
        </authorList>
    </citation>
    <scope>NUCLEOTIDE SEQUENCE</scope>
    <source>
        <strain evidence="1">Expedition CK06-06</strain>
    </source>
</reference>
<protein>
    <submittedName>
        <fullName evidence="1">Uncharacterized protein</fullName>
    </submittedName>
</protein>
<gene>
    <name evidence="1" type="ORF">S01H1_09662</name>
</gene>
<dbReference type="EMBL" id="BARS01004937">
    <property type="protein sequence ID" value="GAF84905.1"/>
    <property type="molecule type" value="Genomic_DNA"/>
</dbReference>
<accession>X0U8T0</accession>
<dbReference type="AlphaFoldDB" id="X0U8T0"/>
<name>X0U8T0_9ZZZZ</name>
<sequence>MEHEWQARGHIGVTVQDFSFNPGWEAFGELLENIFIGQTLIKFVTFS</sequence>
<evidence type="ECO:0000313" key="1">
    <source>
        <dbReference type="EMBL" id="GAF84905.1"/>
    </source>
</evidence>
<organism evidence="1">
    <name type="scientific">marine sediment metagenome</name>
    <dbReference type="NCBI Taxonomy" id="412755"/>
    <lineage>
        <taxon>unclassified sequences</taxon>
        <taxon>metagenomes</taxon>
        <taxon>ecological metagenomes</taxon>
    </lineage>
</organism>
<comment type="caution">
    <text evidence="1">The sequence shown here is derived from an EMBL/GenBank/DDBJ whole genome shotgun (WGS) entry which is preliminary data.</text>
</comment>